<comment type="caution">
    <text evidence="2">The sequence shown here is derived from an EMBL/GenBank/DDBJ whole genome shotgun (WGS) entry which is preliminary data.</text>
</comment>
<dbReference type="AlphaFoldDB" id="A0ABD2PXW4"/>
<keyword evidence="1" id="KW-1133">Transmembrane helix</keyword>
<keyword evidence="1" id="KW-0472">Membrane</keyword>
<protein>
    <submittedName>
        <fullName evidence="2">Uncharacterized protein</fullName>
    </submittedName>
</protein>
<dbReference type="Proteomes" id="UP001626550">
    <property type="component" value="Unassembled WGS sequence"/>
</dbReference>
<sequence>MTRKELRDTRRAVEGASLILEPRLEGNLRWSKPAHCNRLINRQTLRLVAIITLLYAPLSIFLKDPPAKSREFELQKHEKDIGYGLTEETRPYQQINDIDKLEEERNKNTLYHYGYGKE</sequence>
<reference evidence="2 3" key="1">
    <citation type="submission" date="2024-11" db="EMBL/GenBank/DDBJ databases">
        <title>Adaptive evolution of stress response genes in parasites aligns with host niche diversity.</title>
        <authorList>
            <person name="Hahn C."/>
            <person name="Resl P."/>
        </authorList>
    </citation>
    <scope>NUCLEOTIDE SEQUENCE [LARGE SCALE GENOMIC DNA]</scope>
    <source>
        <strain evidence="2">EGGRZ-B1_66</strain>
        <tissue evidence="2">Body</tissue>
    </source>
</reference>
<proteinExistence type="predicted"/>
<evidence type="ECO:0000256" key="1">
    <source>
        <dbReference type="SAM" id="Phobius"/>
    </source>
</evidence>
<name>A0ABD2PXW4_9PLAT</name>
<keyword evidence="1" id="KW-0812">Transmembrane</keyword>
<evidence type="ECO:0000313" key="3">
    <source>
        <dbReference type="Proteomes" id="UP001626550"/>
    </source>
</evidence>
<evidence type="ECO:0000313" key="2">
    <source>
        <dbReference type="EMBL" id="KAL3312254.1"/>
    </source>
</evidence>
<accession>A0ABD2PXW4</accession>
<organism evidence="2 3">
    <name type="scientific">Cichlidogyrus casuarinus</name>
    <dbReference type="NCBI Taxonomy" id="1844966"/>
    <lineage>
        <taxon>Eukaryota</taxon>
        <taxon>Metazoa</taxon>
        <taxon>Spiralia</taxon>
        <taxon>Lophotrochozoa</taxon>
        <taxon>Platyhelminthes</taxon>
        <taxon>Monogenea</taxon>
        <taxon>Monopisthocotylea</taxon>
        <taxon>Dactylogyridea</taxon>
        <taxon>Ancyrocephalidae</taxon>
        <taxon>Cichlidogyrus</taxon>
    </lineage>
</organism>
<gene>
    <name evidence="2" type="ORF">Ciccas_009154</name>
</gene>
<dbReference type="EMBL" id="JBJKFK010001779">
    <property type="protein sequence ID" value="KAL3312254.1"/>
    <property type="molecule type" value="Genomic_DNA"/>
</dbReference>
<keyword evidence="3" id="KW-1185">Reference proteome</keyword>
<feature type="transmembrane region" description="Helical" evidence="1">
    <location>
        <begin position="44"/>
        <end position="62"/>
    </location>
</feature>